<keyword evidence="2" id="KW-1185">Reference proteome</keyword>
<dbReference type="EMBL" id="BKZQ01000021">
    <property type="protein sequence ID" value="GER70496.1"/>
    <property type="molecule type" value="Genomic_DNA"/>
</dbReference>
<dbReference type="AlphaFoldDB" id="A0A5J4J6E9"/>
<dbReference type="Proteomes" id="UP000391919">
    <property type="component" value="Unassembled WGS sequence"/>
</dbReference>
<dbReference type="RefSeq" id="WP_259370053.1">
    <property type="nucleotide sequence ID" value="NZ_BKZP01000018.1"/>
</dbReference>
<comment type="caution">
    <text evidence="1">The sequence shown here is derived from an EMBL/GenBank/DDBJ whole genome shotgun (WGS) entry which is preliminary data.</text>
</comment>
<sequence>MKNRDEQIFDWFNQLFKIINSKGDIGEIKQIGQKYKWKQPPKK</sequence>
<proteinExistence type="predicted"/>
<evidence type="ECO:0000313" key="1">
    <source>
        <dbReference type="EMBL" id="GER70496.1"/>
    </source>
</evidence>
<reference evidence="1 2" key="1">
    <citation type="submission" date="2019-09" db="EMBL/GenBank/DDBJ databases">
        <title>Draft genome sequence of Bacillus sp. JC-7.</title>
        <authorList>
            <person name="Tanaka N."/>
            <person name="Shiwa Y."/>
            <person name="Fujita N."/>
            <person name="Tanasupawat S."/>
        </authorList>
    </citation>
    <scope>NUCLEOTIDE SEQUENCE [LARGE SCALE GENOMIC DNA]</scope>
    <source>
        <strain evidence="1 2">JC-7</strain>
    </source>
</reference>
<accession>A0A5J4J6E9</accession>
<evidence type="ECO:0000313" key="2">
    <source>
        <dbReference type="Proteomes" id="UP000391919"/>
    </source>
</evidence>
<protein>
    <submittedName>
        <fullName evidence="1">Uncharacterized protein</fullName>
    </submittedName>
</protein>
<gene>
    <name evidence="1" type="ORF">BpJC7_17990</name>
</gene>
<organism evidence="1 2">
    <name type="scientific">Weizmannia acidilactici</name>
    <dbReference type="NCBI Taxonomy" id="2607726"/>
    <lineage>
        <taxon>Bacteria</taxon>
        <taxon>Bacillati</taxon>
        <taxon>Bacillota</taxon>
        <taxon>Bacilli</taxon>
        <taxon>Bacillales</taxon>
        <taxon>Bacillaceae</taxon>
        <taxon>Heyndrickxia</taxon>
    </lineage>
</organism>
<name>A0A5J4J6E9_9BACI</name>